<dbReference type="OrthoDB" id="465874at2"/>
<gene>
    <name evidence="7" type="ORF">SAMN05421741_10980</name>
</gene>
<dbReference type="GO" id="GO:0006508">
    <property type="term" value="P:proteolysis"/>
    <property type="evidence" value="ECO:0007669"/>
    <property type="project" value="UniProtKB-KW"/>
</dbReference>
<dbReference type="RefSeq" id="WP_091522217.1">
    <property type="nucleotide sequence ID" value="NZ_FOVI01000009.1"/>
</dbReference>
<evidence type="ECO:0000256" key="3">
    <source>
        <dbReference type="ARBA" id="ARBA00022989"/>
    </source>
</evidence>
<keyword evidence="3 5" id="KW-1133">Transmembrane helix</keyword>
<dbReference type="PANTHER" id="PTHR43731">
    <property type="entry name" value="RHOMBOID PROTEASE"/>
    <property type="match status" value="1"/>
</dbReference>
<evidence type="ECO:0000313" key="8">
    <source>
        <dbReference type="Proteomes" id="UP000199036"/>
    </source>
</evidence>
<name>A0A1I5B6I1_9FLAO</name>
<feature type="transmembrane region" description="Helical" evidence="5">
    <location>
        <begin position="90"/>
        <end position="107"/>
    </location>
</feature>
<dbReference type="EMBL" id="FOVI01000009">
    <property type="protein sequence ID" value="SFN70317.1"/>
    <property type="molecule type" value="Genomic_DNA"/>
</dbReference>
<protein>
    <submittedName>
        <fullName evidence="7">Membrane associated serine protease, rhomboid family</fullName>
    </submittedName>
</protein>
<feature type="transmembrane region" description="Helical" evidence="5">
    <location>
        <begin position="12"/>
        <end position="29"/>
    </location>
</feature>
<evidence type="ECO:0000256" key="1">
    <source>
        <dbReference type="ARBA" id="ARBA00004141"/>
    </source>
</evidence>
<feature type="domain" description="Peptidase S54 rhomboid" evidence="6">
    <location>
        <begin position="52"/>
        <end position="184"/>
    </location>
</feature>
<dbReference type="Pfam" id="PF01694">
    <property type="entry name" value="Rhomboid"/>
    <property type="match status" value="1"/>
</dbReference>
<evidence type="ECO:0000313" key="7">
    <source>
        <dbReference type="EMBL" id="SFN70317.1"/>
    </source>
</evidence>
<evidence type="ECO:0000259" key="6">
    <source>
        <dbReference type="Pfam" id="PF01694"/>
    </source>
</evidence>
<dbReference type="PANTHER" id="PTHR43731:SF9">
    <property type="entry name" value="SLR1461 PROTEIN"/>
    <property type="match status" value="1"/>
</dbReference>
<sequence length="257" mass="30385">MEIDQLKYRPQVFWVPFVSLLVIWLIYYIDWRFFFELNNFGIVPRTFKGLRGILFSPFLHGSIQHLWNNTLALLVLLPLICYYYYKNWQTLIFGGILLSGIGTWLIAKTGTHIGASGLIYVLTAYMFFTGIRSKQYRLMAISFLMIILYGGSVWYMLPDIEEGISWQGHLAGFISGFLLSYILKRPQFEPEYKYDWQHPDYDESKDDFIRQFDAKGNFNPLPLLRKDSEGYLYNDTFHRKNNSNHQSYIIKENTLQK</sequence>
<reference evidence="8" key="1">
    <citation type="submission" date="2016-10" db="EMBL/GenBank/DDBJ databases">
        <authorList>
            <person name="Varghese N."/>
            <person name="Submissions S."/>
        </authorList>
    </citation>
    <scope>NUCLEOTIDE SEQUENCE [LARGE SCALE GENOMIC DNA]</scope>
    <source>
        <strain evidence="8">DS-12</strain>
    </source>
</reference>
<dbReference type="InterPro" id="IPR022764">
    <property type="entry name" value="Peptidase_S54_rhomboid_dom"/>
</dbReference>
<dbReference type="InterPro" id="IPR050925">
    <property type="entry name" value="Rhomboid_protease_S54"/>
</dbReference>
<dbReference type="InterPro" id="IPR035952">
    <property type="entry name" value="Rhomboid-like_sf"/>
</dbReference>
<dbReference type="Gene3D" id="1.20.1540.10">
    <property type="entry name" value="Rhomboid-like"/>
    <property type="match status" value="1"/>
</dbReference>
<dbReference type="GO" id="GO:0016020">
    <property type="term" value="C:membrane"/>
    <property type="evidence" value="ECO:0007669"/>
    <property type="project" value="UniProtKB-SubCell"/>
</dbReference>
<keyword evidence="7" id="KW-0645">Protease</keyword>
<dbReference type="GO" id="GO:0004252">
    <property type="term" value="F:serine-type endopeptidase activity"/>
    <property type="evidence" value="ECO:0007669"/>
    <property type="project" value="InterPro"/>
</dbReference>
<dbReference type="SUPFAM" id="SSF144091">
    <property type="entry name" value="Rhomboid-like"/>
    <property type="match status" value="1"/>
</dbReference>
<dbReference type="STRING" id="913024.SAMN05421741_10980"/>
<accession>A0A1I5B6I1</accession>
<evidence type="ECO:0000256" key="2">
    <source>
        <dbReference type="ARBA" id="ARBA00022692"/>
    </source>
</evidence>
<feature type="transmembrane region" description="Helical" evidence="5">
    <location>
        <begin position="113"/>
        <end position="131"/>
    </location>
</feature>
<evidence type="ECO:0000256" key="4">
    <source>
        <dbReference type="ARBA" id="ARBA00023136"/>
    </source>
</evidence>
<keyword evidence="4 5" id="KW-0472">Membrane</keyword>
<feature type="transmembrane region" description="Helical" evidence="5">
    <location>
        <begin position="138"/>
        <end position="157"/>
    </location>
</feature>
<keyword evidence="2 5" id="KW-0812">Transmembrane</keyword>
<feature type="transmembrane region" description="Helical" evidence="5">
    <location>
        <begin position="163"/>
        <end position="183"/>
    </location>
</feature>
<feature type="transmembrane region" description="Helical" evidence="5">
    <location>
        <begin position="66"/>
        <end position="85"/>
    </location>
</feature>
<evidence type="ECO:0000256" key="5">
    <source>
        <dbReference type="SAM" id="Phobius"/>
    </source>
</evidence>
<dbReference type="Proteomes" id="UP000199036">
    <property type="component" value="Unassembled WGS sequence"/>
</dbReference>
<keyword evidence="7" id="KW-0378">Hydrolase</keyword>
<comment type="subcellular location">
    <subcellularLocation>
        <location evidence="1">Membrane</location>
        <topology evidence="1">Multi-pass membrane protein</topology>
    </subcellularLocation>
</comment>
<organism evidence="7 8">
    <name type="scientific">Paenimyroides ummariense</name>
    <dbReference type="NCBI Taxonomy" id="913024"/>
    <lineage>
        <taxon>Bacteria</taxon>
        <taxon>Pseudomonadati</taxon>
        <taxon>Bacteroidota</taxon>
        <taxon>Flavobacteriia</taxon>
        <taxon>Flavobacteriales</taxon>
        <taxon>Flavobacteriaceae</taxon>
        <taxon>Paenimyroides</taxon>
    </lineage>
</organism>
<proteinExistence type="predicted"/>
<keyword evidence="8" id="KW-1185">Reference proteome</keyword>
<dbReference type="AlphaFoldDB" id="A0A1I5B6I1"/>